<organism evidence="3 4">
    <name type="scientific">Chironomus riparius</name>
    <dbReference type="NCBI Taxonomy" id="315576"/>
    <lineage>
        <taxon>Eukaryota</taxon>
        <taxon>Metazoa</taxon>
        <taxon>Ecdysozoa</taxon>
        <taxon>Arthropoda</taxon>
        <taxon>Hexapoda</taxon>
        <taxon>Insecta</taxon>
        <taxon>Pterygota</taxon>
        <taxon>Neoptera</taxon>
        <taxon>Endopterygota</taxon>
        <taxon>Diptera</taxon>
        <taxon>Nematocera</taxon>
        <taxon>Chironomoidea</taxon>
        <taxon>Chironomidae</taxon>
        <taxon>Chironominae</taxon>
        <taxon>Chironomus</taxon>
    </lineage>
</organism>
<evidence type="ECO:0000256" key="1">
    <source>
        <dbReference type="SAM" id="Coils"/>
    </source>
</evidence>
<protein>
    <submittedName>
        <fullName evidence="3">Uncharacterized protein</fullName>
    </submittedName>
</protein>
<reference evidence="3" key="2">
    <citation type="submission" date="2022-10" db="EMBL/GenBank/DDBJ databases">
        <authorList>
            <consortium name="ENA_rothamsted_submissions"/>
            <consortium name="culmorum"/>
            <person name="King R."/>
        </authorList>
    </citation>
    <scope>NUCLEOTIDE SEQUENCE</scope>
</reference>
<evidence type="ECO:0000256" key="2">
    <source>
        <dbReference type="SAM" id="MobiDB-lite"/>
    </source>
</evidence>
<reference evidence="3" key="1">
    <citation type="submission" date="2022-01" db="EMBL/GenBank/DDBJ databases">
        <authorList>
            <person name="King R."/>
        </authorList>
    </citation>
    <scope>NUCLEOTIDE SEQUENCE</scope>
</reference>
<dbReference type="OrthoDB" id="10590660at2759"/>
<gene>
    <name evidence="3" type="ORF">CHIRRI_LOCUS563</name>
</gene>
<proteinExistence type="predicted"/>
<accession>A0A9N9RJG5</accession>
<dbReference type="EMBL" id="OU895877">
    <property type="protein sequence ID" value="CAG9797565.1"/>
    <property type="molecule type" value="Genomic_DNA"/>
</dbReference>
<keyword evidence="4" id="KW-1185">Reference proteome</keyword>
<dbReference type="AlphaFoldDB" id="A0A9N9RJG5"/>
<name>A0A9N9RJG5_9DIPT</name>
<feature type="compositionally biased region" description="Basic and acidic residues" evidence="2">
    <location>
        <begin position="172"/>
        <end position="181"/>
    </location>
</feature>
<keyword evidence="1" id="KW-0175">Coiled coil</keyword>
<feature type="region of interest" description="Disordered" evidence="2">
    <location>
        <begin position="154"/>
        <end position="182"/>
    </location>
</feature>
<feature type="coiled-coil region" evidence="1">
    <location>
        <begin position="47"/>
        <end position="74"/>
    </location>
</feature>
<feature type="compositionally biased region" description="Basic residues" evidence="2">
    <location>
        <begin position="156"/>
        <end position="166"/>
    </location>
</feature>
<evidence type="ECO:0000313" key="4">
    <source>
        <dbReference type="Proteomes" id="UP001153620"/>
    </source>
</evidence>
<sequence>MTSKNERTIPKSKVKNSSHKNDLIIPLIDDSVIANIDNIITAFKLPHQDLKTENQNYIKSLNELEKVKELLQKINLESSSSASTVKSSNASISDNELIRNSIEMLKNGGKFVKPISTVNSSSSTASTNNLAPKFSLSSLKNAITVSSCKFNQKPSKNMRKVTRKSSRSLLTKKSEMSEQKTRINKQKVNNEKLPPKIVKTSYATCRIHQYNDNSRTFEINKPRSVSCCGDSNHIESEIVIVVMADGNTALFASEHSSLLDMFNHNKNRVKS</sequence>
<evidence type="ECO:0000313" key="3">
    <source>
        <dbReference type="EMBL" id="CAG9797565.1"/>
    </source>
</evidence>
<dbReference type="Proteomes" id="UP001153620">
    <property type="component" value="Chromosome 1"/>
</dbReference>